<reference evidence="9 10" key="1">
    <citation type="submission" date="2023-04" db="EMBL/GenBank/DDBJ databases">
        <title>Genome of Basidiobolus ranarum AG-B5.</title>
        <authorList>
            <person name="Stajich J.E."/>
            <person name="Carter-House D."/>
            <person name="Gryganskyi A."/>
        </authorList>
    </citation>
    <scope>NUCLEOTIDE SEQUENCE [LARGE SCALE GENOMIC DNA]</scope>
    <source>
        <strain evidence="9 10">AG-B5</strain>
    </source>
</reference>
<organism evidence="9 10">
    <name type="scientific">Basidiobolus ranarum</name>
    <dbReference type="NCBI Taxonomy" id="34480"/>
    <lineage>
        <taxon>Eukaryota</taxon>
        <taxon>Fungi</taxon>
        <taxon>Fungi incertae sedis</taxon>
        <taxon>Zoopagomycota</taxon>
        <taxon>Entomophthoromycotina</taxon>
        <taxon>Basidiobolomycetes</taxon>
        <taxon>Basidiobolales</taxon>
        <taxon>Basidiobolaceae</taxon>
        <taxon>Basidiobolus</taxon>
    </lineage>
</organism>
<evidence type="ECO:0000256" key="8">
    <source>
        <dbReference type="ARBA" id="ARBA00023310"/>
    </source>
</evidence>
<comment type="subcellular location">
    <subcellularLocation>
        <location evidence="1">Membrane</location>
    </subcellularLocation>
</comment>
<accession>A0ABR2W7P9</accession>
<dbReference type="PANTHER" id="PTHR11910">
    <property type="entry name" value="ATP SYNTHASE DELTA CHAIN"/>
    <property type="match status" value="1"/>
</dbReference>
<dbReference type="InterPro" id="IPR020781">
    <property type="entry name" value="ATPase_OSCP/d_CS"/>
</dbReference>
<dbReference type="NCBIfam" id="TIGR01145">
    <property type="entry name" value="ATP_synt_delta"/>
    <property type="match status" value="1"/>
</dbReference>
<dbReference type="HAMAP" id="MF_01416">
    <property type="entry name" value="ATP_synth_delta_bact"/>
    <property type="match status" value="1"/>
</dbReference>
<dbReference type="Gene3D" id="1.10.520.20">
    <property type="entry name" value="N-terminal domain of the delta subunit of the F1F0-ATP synthase"/>
    <property type="match status" value="1"/>
</dbReference>
<comment type="caution">
    <text evidence="9">The sequence shown here is derived from an EMBL/GenBank/DDBJ whole genome shotgun (WGS) entry which is preliminary data.</text>
</comment>
<evidence type="ECO:0000256" key="4">
    <source>
        <dbReference type="ARBA" id="ARBA00022448"/>
    </source>
</evidence>
<evidence type="ECO:0000256" key="2">
    <source>
        <dbReference type="ARBA" id="ARBA00007046"/>
    </source>
</evidence>
<sequence>MNFARVVVTPMRSVRTFATAQKIKVPLTLFGLDGRYATALFTAASKTNQLDAVEGELTKLKQVIDKSDKIQFFLENPTLNREQKKNGIDLLLGEKKVTEVTKNFFSLLAENGRLNQTSKIINSFNSLMMAHRGEVLVTVTSAKALKPAQLKQLQDSLTKGSLAGSKKLTVENKVNPTILGGLVIEFGEKTIDMSVSSKVAKLNKMLTDSI</sequence>
<keyword evidence="10" id="KW-1185">Reference proteome</keyword>
<dbReference type="InterPro" id="IPR026015">
    <property type="entry name" value="ATP_synth_OSCP/delta_N_sf"/>
</dbReference>
<proteinExistence type="inferred from homology"/>
<keyword evidence="5" id="KW-0375">Hydrogen ion transport</keyword>
<evidence type="ECO:0000313" key="10">
    <source>
        <dbReference type="Proteomes" id="UP001479436"/>
    </source>
</evidence>
<comment type="similarity">
    <text evidence="2">Belongs to the ATPase delta chain family.</text>
</comment>
<dbReference type="Proteomes" id="UP001479436">
    <property type="component" value="Unassembled WGS sequence"/>
</dbReference>
<evidence type="ECO:0000256" key="6">
    <source>
        <dbReference type="ARBA" id="ARBA00023065"/>
    </source>
</evidence>
<evidence type="ECO:0000256" key="5">
    <source>
        <dbReference type="ARBA" id="ARBA00022781"/>
    </source>
</evidence>
<keyword evidence="4" id="KW-0813">Transport</keyword>
<evidence type="ECO:0000313" key="9">
    <source>
        <dbReference type="EMBL" id="KAK9722711.1"/>
    </source>
</evidence>
<evidence type="ECO:0000256" key="7">
    <source>
        <dbReference type="ARBA" id="ARBA00023136"/>
    </source>
</evidence>
<dbReference type="InterPro" id="IPR000711">
    <property type="entry name" value="ATPase_OSCP/dsu"/>
</dbReference>
<keyword evidence="7" id="KW-0472">Membrane</keyword>
<keyword evidence="8" id="KW-0066">ATP synthesis</keyword>
<dbReference type="SUPFAM" id="SSF47928">
    <property type="entry name" value="N-terminal domain of the delta subunit of the F1F0-ATP synthase"/>
    <property type="match status" value="1"/>
</dbReference>
<protein>
    <recommendedName>
        <fullName evidence="3">ATP synthase subunit 5, mitochondrial</fullName>
    </recommendedName>
</protein>
<gene>
    <name evidence="9" type="primary">ATP5_2</name>
    <name evidence="9" type="ORF">K7432_002470</name>
</gene>
<dbReference type="Pfam" id="PF00213">
    <property type="entry name" value="OSCP"/>
    <property type="match status" value="1"/>
</dbReference>
<dbReference type="PRINTS" id="PR00125">
    <property type="entry name" value="ATPASEDELTA"/>
</dbReference>
<dbReference type="EMBL" id="JASJQH010006942">
    <property type="protein sequence ID" value="KAK9722711.1"/>
    <property type="molecule type" value="Genomic_DNA"/>
</dbReference>
<name>A0ABR2W7P9_9FUNG</name>
<evidence type="ECO:0000256" key="3">
    <source>
        <dbReference type="ARBA" id="ARBA00014723"/>
    </source>
</evidence>
<dbReference type="PROSITE" id="PS00389">
    <property type="entry name" value="ATPASE_DELTA"/>
    <property type="match status" value="1"/>
</dbReference>
<evidence type="ECO:0000256" key="1">
    <source>
        <dbReference type="ARBA" id="ARBA00004370"/>
    </source>
</evidence>
<keyword evidence="6" id="KW-0406">Ion transport</keyword>